<accession>A0A699YYR4</accession>
<dbReference type="Gene3D" id="3.40.50.2000">
    <property type="entry name" value="Glycogen Phosphorylase B"/>
    <property type="match status" value="1"/>
</dbReference>
<reference evidence="2 3" key="1">
    <citation type="submission" date="2020-02" db="EMBL/GenBank/DDBJ databases">
        <title>Draft genome sequence of Haematococcus lacustris strain NIES-144.</title>
        <authorList>
            <person name="Morimoto D."/>
            <person name="Nakagawa S."/>
            <person name="Yoshida T."/>
            <person name="Sawayama S."/>
        </authorList>
    </citation>
    <scope>NUCLEOTIDE SEQUENCE [LARGE SCALE GENOMIC DNA]</scope>
    <source>
        <strain evidence="2 3">NIES-144</strain>
    </source>
</reference>
<comment type="caution">
    <text evidence="2">The sequence shown here is derived from an EMBL/GenBank/DDBJ whole genome shotgun (WGS) entry which is preliminary data.</text>
</comment>
<dbReference type="GO" id="GO:0016758">
    <property type="term" value="F:hexosyltransferase activity"/>
    <property type="evidence" value="ECO:0007669"/>
    <property type="project" value="InterPro"/>
</dbReference>
<evidence type="ECO:0000259" key="1">
    <source>
        <dbReference type="Pfam" id="PF04101"/>
    </source>
</evidence>
<evidence type="ECO:0000313" key="2">
    <source>
        <dbReference type="EMBL" id="GFH14801.1"/>
    </source>
</evidence>
<dbReference type="AlphaFoldDB" id="A0A699YYR4"/>
<gene>
    <name evidence="2" type="ORF">HaLaN_10918</name>
</gene>
<proteinExistence type="predicted"/>
<dbReference type="InterPro" id="IPR052474">
    <property type="entry name" value="UDP-GlcNAc_transferase"/>
</dbReference>
<sequence>MHTGSGSIFEALSLGKHLIVVPNAALMDNHQVELAEQLAAMKHLACTTPDKLVETLQQLDGTRLIPYVRGDAAQVAKHISAALGVVSS</sequence>
<dbReference type="EMBL" id="BLLF01000768">
    <property type="protein sequence ID" value="GFH14801.1"/>
    <property type="molecule type" value="Genomic_DNA"/>
</dbReference>
<protein>
    <submittedName>
        <fullName evidence="2">Glyco_tran_28_C domain-containing protein</fullName>
    </submittedName>
</protein>
<organism evidence="2 3">
    <name type="scientific">Haematococcus lacustris</name>
    <name type="common">Green alga</name>
    <name type="synonym">Haematococcus pluvialis</name>
    <dbReference type="NCBI Taxonomy" id="44745"/>
    <lineage>
        <taxon>Eukaryota</taxon>
        <taxon>Viridiplantae</taxon>
        <taxon>Chlorophyta</taxon>
        <taxon>core chlorophytes</taxon>
        <taxon>Chlorophyceae</taxon>
        <taxon>CS clade</taxon>
        <taxon>Chlamydomonadales</taxon>
        <taxon>Haematococcaceae</taxon>
        <taxon>Haematococcus</taxon>
    </lineage>
</organism>
<dbReference type="PANTHER" id="PTHR47043:SF1">
    <property type="entry name" value="UDP-N-ACETYLGLUCOSAMINE TRANSFERASE SUBUNIT ALG13"/>
    <property type="match status" value="1"/>
</dbReference>
<dbReference type="Pfam" id="PF04101">
    <property type="entry name" value="Glyco_tran_28_C"/>
    <property type="match status" value="1"/>
</dbReference>
<keyword evidence="3" id="KW-1185">Reference proteome</keyword>
<dbReference type="GO" id="GO:0006488">
    <property type="term" value="P:dolichol-linked oligosaccharide biosynthetic process"/>
    <property type="evidence" value="ECO:0007669"/>
    <property type="project" value="TreeGrafter"/>
</dbReference>
<evidence type="ECO:0000313" key="3">
    <source>
        <dbReference type="Proteomes" id="UP000485058"/>
    </source>
</evidence>
<dbReference type="GO" id="GO:0043541">
    <property type="term" value="C:UDP-N-acetylglucosamine transferase complex"/>
    <property type="evidence" value="ECO:0007669"/>
    <property type="project" value="TreeGrafter"/>
</dbReference>
<dbReference type="InterPro" id="IPR007235">
    <property type="entry name" value="Glyco_trans_28_C"/>
</dbReference>
<dbReference type="Proteomes" id="UP000485058">
    <property type="component" value="Unassembled WGS sequence"/>
</dbReference>
<feature type="domain" description="Glycosyl transferase family 28 C-terminal" evidence="1">
    <location>
        <begin position="2"/>
        <end position="74"/>
    </location>
</feature>
<name>A0A699YYR4_HAELA</name>
<dbReference type="PANTHER" id="PTHR47043">
    <property type="entry name" value="UDP-N-ACETYLGLUCOSAMINE TRANSFERASE SUBUNIT ALG13"/>
    <property type="match status" value="1"/>
</dbReference>